<evidence type="ECO:0000313" key="2">
    <source>
        <dbReference type="Proteomes" id="UP000487268"/>
    </source>
</evidence>
<sequence length="133" mass="15092">MPEKRWDATAKFIVAAEDVADAADIGCQIMREMDVAARGEPRVAPADGDEHRWWVTVEVDLSPAGRFQPDDAVSRIRYLIRNLDQVTWTSDPEHDERRAVYEWRTPDSAHDEQEHLVHSAVRAATIQVMPAMA</sequence>
<evidence type="ECO:0000313" key="1">
    <source>
        <dbReference type="EMBL" id="MQY03437.1"/>
    </source>
</evidence>
<dbReference type="AlphaFoldDB" id="A0A7K0BQN1"/>
<name>A0A7K0BQN1_9ACTN</name>
<proteinExistence type="predicted"/>
<dbReference type="RefSeq" id="WP_153531367.1">
    <property type="nucleotide sequence ID" value="NZ_WEGH01000001.1"/>
</dbReference>
<reference evidence="1 2" key="1">
    <citation type="submission" date="2019-10" db="EMBL/GenBank/DDBJ databases">
        <title>Actinomadura rubteroloni sp. nov. and Actinomadura macrotermitis sp. nov., isolated from the gut of fungus growing-termite Macrotermes natalensis.</title>
        <authorList>
            <person name="Benndorf R."/>
            <person name="Martin K."/>
            <person name="Kuefner M."/>
            <person name="De Beer W."/>
            <person name="Kaster A.-K."/>
            <person name="Vollmers J."/>
            <person name="Poulsen M."/>
            <person name="Beemelmanns C."/>
        </authorList>
    </citation>
    <scope>NUCLEOTIDE SEQUENCE [LARGE SCALE GENOMIC DNA]</scope>
    <source>
        <strain evidence="1 2">RB68</strain>
    </source>
</reference>
<keyword evidence="2" id="KW-1185">Reference proteome</keyword>
<dbReference type="EMBL" id="WEGH01000001">
    <property type="protein sequence ID" value="MQY03437.1"/>
    <property type="molecule type" value="Genomic_DNA"/>
</dbReference>
<comment type="caution">
    <text evidence="1">The sequence shown here is derived from an EMBL/GenBank/DDBJ whole genome shotgun (WGS) entry which is preliminary data.</text>
</comment>
<protein>
    <submittedName>
        <fullName evidence="1">Uncharacterized protein</fullName>
    </submittedName>
</protein>
<accession>A0A7K0BQN1</accession>
<dbReference type="Proteomes" id="UP000487268">
    <property type="component" value="Unassembled WGS sequence"/>
</dbReference>
<organism evidence="1 2">
    <name type="scientific">Actinomadura macrotermitis</name>
    <dbReference type="NCBI Taxonomy" id="2585200"/>
    <lineage>
        <taxon>Bacteria</taxon>
        <taxon>Bacillati</taxon>
        <taxon>Actinomycetota</taxon>
        <taxon>Actinomycetes</taxon>
        <taxon>Streptosporangiales</taxon>
        <taxon>Thermomonosporaceae</taxon>
        <taxon>Actinomadura</taxon>
    </lineage>
</organism>
<gene>
    <name evidence="1" type="ORF">ACRB68_14790</name>
</gene>